<dbReference type="Proteomes" id="UP000223828">
    <property type="component" value="Unassembled WGS sequence"/>
</dbReference>
<name>A0A2C6WL12_9STAP</name>
<accession>A0A2C6WL12</accession>
<gene>
    <name evidence="3" type="ORF">BTJ66_13290</name>
    <name evidence="4" type="ORF">MNY58_00575</name>
</gene>
<comment type="subcellular location">
    <subcellularLocation>
        <location evidence="2">Cytoplasm</location>
    </subcellularLocation>
</comment>
<dbReference type="RefSeq" id="WP_099091419.1">
    <property type="nucleotide sequence ID" value="NZ_CP093217.1"/>
</dbReference>
<dbReference type="Proteomes" id="UP001056588">
    <property type="component" value="Chromosome"/>
</dbReference>
<dbReference type="PIRSF" id="PIRSF037793">
    <property type="entry name" value="DUF_ubiquitin-like_YukD"/>
    <property type="match status" value="1"/>
</dbReference>
<dbReference type="InterPro" id="IPR014921">
    <property type="entry name" value="EsaB"/>
</dbReference>
<dbReference type="Pfam" id="PF08817">
    <property type="entry name" value="YukD"/>
    <property type="match status" value="1"/>
</dbReference>
<reference evidence="3" key="1">
    <citation type="journal article" date="2017" name="Appl. Environ. Microbiol.">
        <title>Staphylococcus edaphicus sp. nov., isolated in Antarctica, harbours mecC gene and genomic islands with suspected role in adaptation to extreme environment.</title>
        <authorList>
            <person name="Pantucek R."/>
            <person name="Sedlacek I."/>
            <person name="Indrakova A."/>
            <person name="Vrbovska V."/>
            <person name="Maslanova I."/>
            <person name="Kovarovic V."/>
            <person name="Svec P."/>
            <person name="Kralova S."/>
            <person name="Kristofova L."/>
            <person name="Keklakova J."/>
            <person name="Petras P."/>
            <person name="Doskar J."/>
        </authorList>
    </citation>
    <scope>NUCLEOTIDE SEQUENCE</scope>
    <source>
        <strain evidence="3">CCM 8730</strain>
    </source>
</reference>
<evidence type="ECO:0000256" key="2">
    <source>
        <dbReference type="PIRNR" id="PIRNR037793"/>
    </source>
</evidence>
<keyword evidence="2" id="KW-0843">Virulence</keyword>
<protein>
    <recommendedName>
        <fullName evidence="1 2">Type VII secretion system accessory factor EsaB</fullName>
    </recommendedName>
</protein>
<organism evidence="3 5">
    <name type="scientific">Staphylococcus edaphicus</name>
    <dbReference type="NCBI Taxonomy" id="1955013"/>
    <lineage>
        <taxon>Bacteria</taxon>
        <taxon>Bacillati</taxon>
        <taxon>Bacillota</taxon>
        <taxon>Bacilli</taxon>
        <taxon>Bacillales</taxon>
        <taxon>Staphylococcaceae</taxon>
        <taxon>Staphylococcus</taxon>
    </lineage>
</organism>
<evidence type="ECO:0000313" key="3">
    <source>
        <dbReference type="EMBL" id="PHK48484.1"/>
    </source>
</evidence>
<keyword evidence="6" id="KW-1185">Reference proteome</keyword>
<reference evidence="3" key="3">
    <citation type="submission" date="2017-10" db="EMBL/GenBank/DDBJ databases">
        <authorList>
            <person name="Vrbovska V."/>
            <person name="Kovarovic V."/>
            <person name="Indrakova A."/>
        </authorList>
    </citation>
    <scope>NUCLEOTIDE SEQUENCE</scope>
    <source>
        <strain evidence="3">CCM 8730</strain>
    </source>
</reference>
<keyword evidence="2" id="KW-0963">Cytoplasm</keyword>
<evidence type="ECO:0000313" key="4">
    <source>
        <dbReference type="EMBL" id="UQW81644.1"/>
    </source>
</evidence>
<evidence type="ECO:0000313" key="6">
    <source>
        <dbReference type="Proteomes" id="UP001056588"/>
    </source>
</evidence>
<dbReference type="EMBL" id="MRZN01000035">
    <property type="protein sequence ID" value="PHK48484.1"/>
    <property type="molecule type" value="Genomic_DNA"/>
</dbReference>
<dbReference type="Gene3D" id="3.10.20.90">
    <property type="entry name" value="Phosphatidylinositol 3-kinase Catalytic Subunit, Chain A, domain 1"/>
    <property type="match status" value="1"/>
</dbReference>
<reference evidence="4" key="4">
    <citation type="submission" date="2022-03" db="EMBL/GenBank/DDBJ databases">
        <title>Complete Genome Sequence of Staphylococcus edaphicus strain CCM 8731.</title>
        <authorList>
            <person name="Rimmer C.O."/>
            <person name="Thomas J.C."/>
        </authorList>
    </citation>
    <scope>NUCLEOTIDE SEQUENCE</scope>
    <source>
        <strain evidence="4">CCM 8731</strain>
    </source>
</reference>
<dbReference type="AlphaFoldDB" id="A0A2C6WL12"/>
<dbReference type="OrthoDB" id="2456043at2"/>
<dbReference type="EMBL" id="CP093217">
    <property type="protein sequence ID" value="UQW81644.1"/>
    <property type="molecule type" value="Genomic_DNA"/>
</dbReference>
<evidence type="ECO:0000313" key="5">
    <source>
        <dbReference type="Proteomes" id="UP000223828"/>
    </source>
</evidence>
<reference evidence="5" key="2">
    <citation type="submission" date="2017-10" db="EMBL/GenBank/DDBJ databases">
        <title>Staphylococcus edaphicus sp. nov., isolated in Antarctica, harbouring mecC gene and genomic islands essential in adaptation to extreme environment.</title>
        <authorList>
            <person name="Pantucek R."/>
            <person name="Sedlacek I."/>
            <person name="Indrakova A."/>
            <person name="Vrbovska V."/>
            <person name="Maslanova I."/>
            <person name="Kovarovic V."/>
            <person name="Svec P."/>
            <person name="Kralova S."/>
            <person name="Kristofova L."/>
            <person name="Keklakova J."/>
            <person name="Petras P."/>
            <person name="Doskar J."/>
        </authorList>
    </citation>
    <scope>NUCLEOTIDE SEQUENCE [LARGE SCALE GENOMIC DNA]</scope>
    <source>
        <strain evidence="5">CCM 5085</strain>
    </source>
</reference>
<evidence type="ECO:0000256" key="1">
    <source>
        <dbReference type="ARBA" id="ARBA00020818"/>
    </source>
</evidence>
<comment type="similarity">
    <text evidence="2">Belongs to the EsaB family.</text>
</comment>
<sequence length="80" mass="9362">MNQHKKVTFDFSNYNYGTYDLAVPIYLPLKSLLPLIIDSLDIEIYELKMQIKVMTKNQLLVENDRLIDFQIADGDILKLL</sequence>
<proteinExistence type="inferred from homology"/>
<dbReference type="GO" id="GO:0005737">
    <property type="term" value="C:cytoplasm"/>
    <property type="evidence" value="ECO:0007669"/>
    <property type="project" value="UniProtKB-SubCell"/>
</dbReference>
<dbReference type="InterPro" id="IPR024962">
    <property type="entry name" value="YukD-like"/>
</dbReference>